<sequence>MPEFRDWGGLPEFPLSDVLRRLLPSLRSIYAFAATCQSWRRLLRASAADLLSPGLPPLLLDPRSRVVVPFCQDVLVQELAYRADLTAEGAILVSVSRGHHLLLRRRRRGASESEARLVIIDALTGAERGEVTLPSPLFAYHYAALSASHLLVFHSKHAFFSTPFPNPSSPSGPGWTKHSLPRSASFVTGVLEFRGRVLGLTDRAQLLELRLVGSPQSQSVQILPAAGLPDATAFDQWGFGPRLAAVGDRLLLVLFMLEPKSGSVVQARRVNKVSVYGLDVARMRWEEAESVGPYNVFVDYAGKTAAACVGVEENRIYVASPGSRWRSFPP</sequence>
<feature type="domain" description="KIB1-4 beta-propeller" evidence="1">
    <location>
        <begin position="112"/>
        <end position="319"/>
    </location>
</feature>
<protein>
    <recommendedName>
        <fullName evidence="1">KIB1-4 beta-propeller domain-containing protein</fullName>
    </recommendedName>
</protein>
<dbReference type="Pfam" id="PF03478">
    <property type="entry name" value="Beta-prop_KIB1-4"/>
    <property type="match status" value="1"/>
</dbReference>
<dbReference type="InterPro" id="IPR005174">
    <property type="entry name" value="KIB1-4_b-propeller"/>
</dbReference>
<dbReference type="PANTHER" id="PTHR33800:SF1">
    <property type="entry name" value="OS02G0698100 PROTEIN"/>
    <property type="match status" value="1"/>
</dbReference>
<dbReference type="OMA" id="VARMRWE"/>
<dbReference type="AlphaFoldDB" id="A0A1D6Q7X9"/>
<evidence type="ECO:0000313" key="2">
    <source>
        <dbReference type="EMBL" id="AQK54534.1"/>
    </source>
</evidence>
<gene>
    <name evidence="2" type="ORF">ZEAMMB73_Zm00001d051551</name>
</gene>
<dbReference type="eggNOG" id="ENOG502SP5Q">
    <property type="taxonomic scope" value="Eukaryota"/>
</dbReference>
<dbReference type="PANTHER" id="PTHR33800">
    <property type="entry name" value="OS06G0113600 PROTEIN"/>
    <property type="match status" value="1"/>
</dbReference>
<dbReference type="PaxDb" id="4577-GRMZM2G053071_P01"/>
<dbReference type="InParanoid" id="A0A1D6Q7X9"/>
<feature type="non-terminal residue" evidence="2">
    <location>
        <position position="330"/>
    </location>
</feature>
<accession>A0A1D6Q7X9</accession>
<proteinExistence type="predicted"/>
<dbReference type="FunCoup" id="A0A1D6Q7X9">
    <property type="interactions" value="51"/>
</dbReference>
<reference evidence="2" key="1">
    <citation type="submission" date="2015-12" db="EMBL/GenBank/DDBJ databases">
        <title>Update maize B73 reference genome by single molecule sequencing technologies.</title>
        <authorList>
            <consortium name="Maize Genome Sequencing Project"/>
            <person name="Ware D."/>
        </authorList>
    </citation>
    <scope>NUCLEOTIDE SEQUENCE</scope>
    <source>
        <tissue evidence="2">Seedling</tissue>
    </source>
</reference>
<evidence type="ECO:0000259" key="1">
    <source>
        <dbReference type="Pfam" id="PF03478"/>
    </source>
</evidence>
<dbReference type="EMBL" id="CM000780">
    <property type="protein sequence ID" value="AQK54534.1"/>
    <property type="molecule type" value="Genomic_DNA"/>
</dbReference>
<name>A0A1D6Q7X9_MAIZE</name>
<organism evidence="2">
    <name type="scientific">Zea mays</name>
    <name type="common">Maize</name>
    <dbReference type="NCBI Taxonomy" id="4577"/>
    <lineage>
        <taxon>Eukaryota</taxon>
        <taxon>Viridiplantae</taxon>
        <taxon>Streptophyta</taxon>
        <taxon>Embryophyta</taxon>
        <taxon>Tracheophyta</taxon>
        <taxon>Spermatophyta</taxon>
        <taxon>Magnoliopsida</taxon>
        <taxon>Liliopsida</taxon>
        <taxon>Poales</taxon>
        <taxon>Poaceae</taxon>
        <taxon>PACMAD clade</taxon>
        <taxon>Panicoideae</taxon>
        <taxon>Andropogonodae</taxon>
        <taxon>Andropogoneae</taxon>
        <taxon>Tripsacinae</taxon>
        <taxon>Zea</taxon>
    </lineage>
</organism>